<evidence type="ECO:0000259" key="2">
    <source>
        <dbReference type="Pfam" id="PF07589"/>
    </source>
</evidence>
<dbReference type="Proteomes" id="UP000325286">
    <property type="component" value="Chromosome"/>
</dbReference>
<dbReference type="Pfam" id="PF07589">
    <property type="entry name" value="PEP-CTERM"/>
    <property type="match status" value="1"/>
</dbReference>
<dbReference type="RefSeq" id="WP_068131840.1">
    <property type="nucleotide sequence ID" value="NZ_CP042914.1"/>
</dbReference>
<dbReference type="InterPro" id="IPR013424">
    <property type="entry name" value="Ice-binding_C"/>
</dbReference>
<dbReference type="InterPro" id="IPR008979">
    <property type="entry name" value="Galactose-bd-like_sf"/>
</dbReference>
<accession>A0A5B9QPT9</accession>
<name>A0A5B9QPT9_9BACT</name>
<keyword evidence="1" id="KW-0732">Signal</keyword>
<feature type="signal peptide" evidence="1">
    <location>
        <begin position="1"/>
        <end position="24"/>
    </location>
</feature>
<feature type="chain" id="PRO_5023102681" evidence="1">
    <location>
        <begin position="25"/>
        <end position="242"/>
    </location>
</feature>
<dbReference type="KEGG" id="rul:UC8_29920"/>
<proteinExistence type="predicted"/>
<gene>
    <name evidence="3" type="ORF">UC8_29920</name>
</gene>
<feature type="domain" description="Ice-binding protein C-terminal" evidence="2">
    <location>
        <begin position="207"/>
        <end position="231"/>
    </location>
</feature>
<reference evidence="3 4" key="1">
    <citation type="submission" date="2019-08" db="EMBL/GenBank/DDBJ databases">
        <title>Deep-cultivation of Planctomycetes and their phenomic and genomic characterization uncovers novel biology.</title>
        <authorList>
            <person name="Wiegand S."/>
            <person name="Jogler M."/>
            <person name="Boedeker C."/>
            <person name="Pinto D."/>
            <person name="Vollmers J."/>
            <person name="Rivas-Marin E."/>
            <person name="Kohn T."/>
            <person name="Peeters S.H."/>
            <person name="Heuer A."/>
            <person name="Rast P."/>
            <person name="Oberbeckmann S."/>
            <person name="Bunk B."/>
            <person name="Jeske O."/>
            <person name="Meyerdierks A."/>
            <person name="Storesund J.E."/>
            <person name="Kallscheuer N."/>
            <person name="Luecker S."/>
            <person name="Lage O.M."/>
            <person name="Pohl T."/>
            <person name="Merkel B.J."/>
            <person name="Hornburger P."/>
            <person name="Mueller R.-W."/>
            <person name="Bruemmer F."/>
            <person name="Labrenz M."/>
            <person name="Spormann A.M."/>
            <person name="Op den Camp H."/>
            <person name="Overmann J."/>
            <person name="Amann R."/>
            <person name="Jetten M.S.M."/>
            <person name="Mascher T."/>
            <person name="Medema M.H."/>
            <person name="Devos D.P."/>
            <person name="Kaster A.-K."/>
            <person name="Ovreas L."/>
            <person name="Rohde M."/>
            <person name="Galperin M.Y."/>
            <person name="Jogler C."/>
        </authorList>
    </citation>
    <scope>NUCLEOTIDE SEQUENCE [LARGE SCALE GENOMIC DNA]</scope>
    <source>
        <strain evidence="3 4">UC8</strain>
    </source>
</reference>
<sequence precursor="true">MMRAIQLAVTCVAGLLATAEQVQAGLITITDYSISDAARSGFGDWSHLYGGSIVETGNFTISVSALSYPFTRADYSGGSGTLNDGLEGADRFSTQLFANNTDANPIITLNLNGFFNISDITLLTFDSSNTIPGRISAFDVTIGANTVNFATSEPTTDDEFVSLIGSPLDGIPTNQIILSNFSHDGGNSLVEMFAIGEIRVQGSEVNAVPEPTSLALFGIGTCVAGLGASRRRRHEKQQQAMA</sequence>
<evidence type="ECO:0000313" key="4">
    <source>
        <dbReference type="Proteomes" id="UP000325286"/>
    </source>
</evidence>
<evidence type="ECO:0000313" key="3">
    <source>
        <dbReference type="EMBL" id="QEG40974.1"/>
    </source>
</evidence>
<dbReference type="NCBIfam" id="TIGR02595">
    <property type="entry name" value="PEP_CTERM"/>
    <property type="match status" value="1"/>
</dbReference>
<dbReference type="AlphaFoldDB" id="A0A5B9QPT9"/>
<evidence type="ECO:0000256" key="1">
    <source>
        <dbReference type="SAM" id="SignalP"/>
    </source>
</evidence>
<keyword evidence="4" id="KW-1185">Reference proteome</keyword>
<dbReference type="OrthoDB" id="290386at2"/>
<dbReference type="EMBL" id="CP042914">
    <property type="protein sequence ID" value="QEG40974.1"/>
    <property type="molecule type" value="Genomic_DNA"/>
</dbReference>
<organism evidence="3 4">
    <name type="scientific">Roseimaritima ulvae</name>
    <dbReference type="NCBI Taxonomy" id="980254"/>
    <lineage>
        <taxon>Bacteria</taxon>
        <taxon>Pseudomonadati</taxon>
        <taxon>Planctomycetota</taxon>
        <taxon>Planctomycetia</taxon>
        <taxon>Pirellulales</taxon>
        <taxon>Pirellulaceae</taxon>
        <taxon>Roseimaritima</taxon>
    </lineage>
</organism>
<protein>
    <submittedName>
        <fullName evidence="3">PEP-CTERM motif protein</fullName>
    </submittedName>
</protein>
<dbReference type="SUPFAM" id="SSF49785">
    <property type="entry name" value="Galactose-binding domain-like"/>
    <property type="match status" value="1"/>
</dbReference>